<evidence type="ECO:0000313" key="1">
    <source>
        <dbReference type="EMBL" id="JAH70805.1"/>
    </source>
</evidence>
<protein>
    <submittedName>
        <fullName evidence="1">Uncharacterized protein</fullName>
    </submittedName>
</protein>
<organism evidence="1">
    <name type="scientific">Anguilla anguilla</name>
    <name type="common">European freshwater eel</name>
    <name type="synonym">Muraena anguilla</name>
    <dbReference type="NCBI Taxonomy" id="7936"/>
    <lineage>
        <taxon>Eukaryota</taxon>
        <taxon>Metazoa</taxon>
        <taxon>Chordata</taxon>
        <taxon>Craniata</taxon>
        <taxon>Vertebrata</taxon>
        <taxon>Euteleostomi</taxon>
        <taxon>Actinopterygii</taxon>
        <taxon>Neopterygii</taxon>
        <taxon>Teleostei</taxon>
        <taxon>Anguilliformes</taxon>
        <taxon>Anguillidae</taxon>
        <taxon>Anguilla</taxon>
    </lineage>
</organism>
<sequence length="22" mass="2478">MASFFICLFIIAKGAHKFAFKS</sequence>
<dbReference type="EMBL" id="GBXM01037772">
    <property type="protein sequence ID" value="JAH70805.1"/>
    <property type="molecule type" value="Transcribed_RNA"/>
</dbReference>
<dbReference type="AlphaFoldDB" id="A0A0E9V052"/>
<name>A0A0E9V052_ANGAN</name>
<accession>A0A0E9V052</accession>
<reference evidence="1" key="2">
    <citation type="journal article" date="2015" name="Fish Shellfish Immunol.">
        <title>Early steps in the European eel (Anguilla anguilla)-Vibrio vulnificus interaction in the gills: Role of the RtxA13 toxin.</title>
        <authorList>
            <person name="Callol A."/>
            <person name="Pajuelo D."/>
            <person name="Ebbesson L."/>
            <person name="Teles M."/>
            <person name="MacKenzie S."/>
            <person name="Amaro C."/>
        </authorList>
    </citation>
    <scope>NUCLEOTIDE SEQUENCE</scope>
</reference>
<reference evidence="1" key="1">
    <citation type="submission" date="2014-11" db="EMBL/GenBank/DDBJ databases">
        <authorList>
            <person name="Amaro Gonzalez C."/>
        </authorList>
    </citation>
    <scope>NUCLEOTIDE SEQUENCE</scope>
</reference>
<proteinExistence type="predicted"/>